<reference evidence="1" key="1">
    <citation type="submission" date="2006-10" db="EMBL/GenBank/DDBJ databases">
        <authorList>
            <person name="Amadeo P."/>
            <person name="Zhao Q."/>
            <person name="Wortman J."/>
            <person name="Fraser-Liggett C."/>
            <person name="Carlton J."/>
        </authorList>
    </citation>
    <scope>NUCLEOTIDE SEQUENCE</scope>
    <source>
        <strain evidence="1">G3</strain>
    </source>
</reference>
<dbReference type="RefSeq" id="XP_001584403.1">
    <property type="nucleotide sequence ID" value="XM_001584353.1"/>
</dbReference>
<organism evidence="1 2">
    <name type="scientific">Trichomonas vaginalis (strain ATCC PRA-98 / G3)</name>
    <dbReference type="NCBI Taxonomy" id="412133"/>
    <lineage>
        <taxon>Eukaryota</taxon>
        <taxon>Metamonada</taxon>
        <taxon>Parabasalia</taxon>
        <taxon>Trichomonadida</taxon>
        <taxon>Trichomonadidae</taxon>
        <taxon>Trichomonas</taxon>
    </lineage>
</organism>
<dbReference type="Proteomes" id="UP000001542">
    <property type="component" value="Unassembled WGS sequence"/>
</dbReference>
<name>A2D7Y4_TRIV3</name>
<keyword evidence="2" id="KW-1185">Reference proteome</keyword>
<reference evidence="1" key="2">
    <citation type="journal article" date="2007" name="Science">
        <title>Draft genome sequence of the sexually transmitted pathogen Trichomonas vaginalis.</title>
        <authorList>
            <person name="Carlton J.M."/>
            <person name="Hirt R.P."/>
            <person name="Silva J.C."/>
            <person name="Delcher A.L."/>
            <person name="Schatz M."/>
            <person name="Zhao Q."/>
            <person name="Wortman J.R."/>
            <person name="Bidwell S.L."/>
            <person name="Alsmark U.C.M."/>
            <person name="Besteiro S."/>
            <person name="Sicheritz-Ponten T."/>
            <person name="Noel C.J."/>
            <person name="Dacks J.B."/>
            <person name="Foster P.G."/>
            <person name="Simillion C."/>
            <person name="Van de Peer Y."/>
            <person name="Miranda-Saavedra D."/>
            <person name="Barton G.J."/>
            <person name="Westrop G.D."/>
            <person name="Mueller S."/>
            <person name="Dessi D."/>
            <person name="Fiori P.L."/>
            <person name="Ren Q."/>
            <person name="Paulsen I."/>
            <person name="Zhang H."/>
            <person name="Bastida-Corcuera F.D."/>
            <person name="Simoes-Barbosa A."/>
            <person name="Brown M.T."/>
            <person name="Hayes R.D."/>
            <person name="Mukherjee M."/>
            <person name="Okumura C.Y."/>
            <person name="Schneider R."/>
            <person name="Smith A.J."/>
            <person name="Vanacova S."/>
            <person name="Villalvazo M."/>
            <person name="Haas B.J."/>
            <person name="Pertea M."/>
            <person name="Feldblyum T.V."/>
            <person name="Utterback T.R."/>
            <person name="Shu C.L."/>
            <person name="Osoegawa K."/>
            <person name="de Jong P.J."/>
            <person name="Hrdy I."/>
            <person name="Horvathova L."/>
            <person name="Zubacova Z."/>
            <person name="Dolezal P."/>
            <person name="Malik S.B."/>
            <person name="Logsdon J.M. Jr."/>
            <person name="Henze K."/>
            <person name="Gupta A."/>
            <person name="Wang C.C."/>
            <person name="Dunne R.L."/>
            <person name="Upcroft J.A."/>
            <person name="Upcroft P."/>
            <person name="White O."/>
            <person name="Salzberg S.L."/>
            <person name="Tang P."/>
            <person name="Chiu C.-H."/>
            <person name="Lee Y.-S."/>
            <person name="Embley T.M."/>
            <person name="Coombs G.H."/>
            <person name="Mottram J.C."/>
            <person name="Tachezy J."/>
            <person name="Fraser-Liggett C.M."/>
            <person name="Johnson P.J."/>
        </authorList>
    </citation>
    <scope>NUCLEOTIDE SEQUENCE [LARGE SCALE GENOMIC DNA]</scope>
    <source>
        <strain evidence="1">G3</strain>
    </source>
</reference>
<dbReference type="OrthoDB" id="10501456at2759"/>
<accession>A2D7Y4</accession>
<dbReference type="InParanoid" id="A2D7Y4"/>
<evidence type="ECO:0000313" key="1">
    <source>
        <dbReference type="EMBL" id="EAY23417.1"/>
    </source>
</evidence>
<dbReference type="VEuPathDB" id="TrichDB:TVAG_070810"/>
<proteinExistence type="predicted"/>
<gene>
    <name evidence="1" type="ORF">TVAG_070810</name>
</gene>
<dbReference type="KEGG" id="tva:5468982"/>
<protein>
    <submittedName>
        <fullName evidence="1">Uncharacterized protein</fullName>
    </submittedName>
</protein>
<evidence type="ECO:0000313" key="2">
    <source>
        <dbReference type="Proteomes" id="UP000001542"/>
    </source>
</evidence>
<dbReference type="VEuPathDB" id="TrichDB:TVAGG3_1045430"/>
<sequence>MSIKIPPGAPVFKAVKTQDIKTMSERFVYMMNDRAGDDYYFNCIDQKRKGLAKQEQPIKVQSNKSQRYEGFADIDTPSLGVSRLKHSIESQPFNTISGIELDYSLPFESNELLINRFWAKLIQLEELNRSPERNMPSINAYVRFCVHLIELDETSAFDVEGKPEQHQNLVYFLNQETGQKSLIRFLDMLPNFQKRFFFTAFMVLKDINVDDNSQFAIDFYTRLIAFLKTCKPKWVVAFAREISRAGFANLAAKRFRLGCAALVFSRARKFLTEKGIDKAESKMLTHSIQVFGDVIEKDKAVLLAGEFDTAFMGVILHAILKVSGSNSKIIAVLRQNNA</sequence>
<dbReference type="AlphaFoldDB" id="A2D7Y4"/>
<dbReference type="EMBL" id="DS113178">
    <property type="protein sequence ID" value="EAY23417.1"/>
    <property type="molecule type" value="Genomic_DNA"/>
</dbReference>